<dbReference type="EMBL" id="FPHJ01000048">
    <property type="protein sequence ID" value="SFV65463.1"/>
    <property type="molecule type" value="Genomic_DNA"/>
</dbReference>
<sequence>MFNYIKQNKKESILDRFIKTPLHTWLYPKIYFKEWQPTSGVGDNQYIDECYFSNPEHIIHNITKPTFKLEKDYFVYQSNFIKKLLTDIKNNLLDLDVVLLLEYPENKINHQKYIKKIIAICKKLSNKKIALKKHPRDFNTYDELINLKNTTFLPNIAFEFLLPFINKNTIILSGISTSLMLANTLLKNQTYLTTSANFQNSNLMQKLGVKNYE</sequence>
<dbReference type="AlphaFoldDB" id="A0A1W1CIC2"/>
<reference evidence="1" key="1">
    <citation type="submission" date="2016-10" db="EMBL/GenBank/DDBJ databases">
        <authorList>
            <person name="de Groot N.N."/>
        </authorList>
    </citation>
    <scope>NUCLEOTIDE SEQUENCE</scope>
</reference>
<accession>A0A1W1CIC2</accession>
<evidence type="ECO:0000313" key="1">
    <source>
        <dbReference type="EMBL" id="SFV65463.1"/>
    </source>
</evidence>
<protein>
    <submittedName>
        <fullName evidence="1">Uncharacterized protein</fullName>
    </submittedName>
</protein>
<organism evidence="1">
    <name type="scientific">hydrothermal vent metagenome</name>
    <dbReference type="NCBI Taxonomy" id="652676"/>
    <lineage>
        <taxon>unclassified sequences</taxon>
        <taxon>metagenomes</taxon>
        <taxon>ecological metagenomes</taxon>
    </lineage>
</organism>
<gene>
    <name evidence="1" type="ORF">MNB_SUP05-5-269</name>
</gene>
<name>A0A1W1CIC2_9ZZZZ</name>
<proteinExistence type="predicted"/>